<dbReference type="InterPro" id="IPR042094">
    <property type="entry name" value="T2SS_GspF_sf"/>
</dbReference>
<feature type="domain" description="Type II secretion system protein GspF" evidence="8">
    <location>
        <begin position="27"/>
        <end position="140"/>
    </location>
</feature>
<feature type="transmembrane region" description="Helical" evidence="7">
    <location>
        <begin position="201"/>
        <end position="221"/>
    </location>
</feature>
<organism evidence="9 10">
    <name type="scientific">Lactobacillus gasseri (strain ATCC 33323 / DSM 20243 / BCRC 14619 / CIP 102991 / JCM 1131 / KCTC 3163 / NCIMB 11718 / NCTC 13722 / AM63)</name>
    <dbReference type="NCBI Taxonomy" id="324831"/>
    <lineage>
        <taxon>Bacteria</taxon>
        <taxon>Bacillati</taxon>
        <taxon>Bacillota</taxon>
        <taxon>Bacilli</taxon>
        <taxon>Lactobacillales</taxon>
        <taxon>Lactobacillaceae</taxon>
        <taxon>Lactobacillus</taxon>
    </lineage>
</organism>
<dbReference type="EMBL" id="CP000413">
    <property type="protein sequence ID" value="ABJ60637.1"/>
    <property type="molecule type" value="Genomic_DNA"/>
</dbReference>
<sequence length="339" mass="38420">MKEERLVKIRSIFMKKDKLNSAAQLIFIDYLRQALINGYSLNASLKLLPKIWSGDSNQLVYISKQVEEGRQLGDVLHEVGFSSTLAAQINMAIIDGNLLSCLDQLSKLIRLKNKQLKKLRGELAYPALLIGMMVTLLICMQTFLKTEMSDNDWTSNVMLGGLVMLVIIGAFFISKVIRLLNRQDYYALKKLTRIPVIGPTLNLYVHYLIVSDLAVLLINGFSLQKICQLTDQQPKNSLQQVLGTKVKNQLEKGTEIKTIIENEAFISNNLVMLLETGTTREQIGKRALLLSKTLFYELNLKLNGLIVNLQPLCFIFIGICILGMYLKILMPMYHLMETM</sequence>
<protein>
    <submittedName>
        <fullName evidence="9">Type II secretory pathway/competence component</fullName>
    </submittedName>
</protein>
<dbReference type="Proteomes" id="UP000000664">
    <property type="component" value="Chromosome"/>
</dbReference>
<dbReference type="PANTHER" id="PTHR30012:SF0">
    <property type="entry name" value="TYPE II SECRETION SYSTEM PROTEIN F-RELATED"/>
    <property type="match status" value="1"/>
</dbReference>
<comment type="subcellular location">
    <subcellularLocation>
        <location evidence="1">Cell membrane</location>
        <topology evidence="1">Multi-pass membrane protein</topology>
    </subcellularLocation>
</comment>
<accession>A0A805ZYE3</accession>
<keyword evidence="4 7" id="KW-0812">Transmembrane</keyword>
<keyword evidence="5 7" id="KW-1133">Transmembrane helix</keyword>
<evidence type="ECO:0000259" key="8">
    <source>
        <dbReference type="Pfam" id="PF00482"/>
    </source>
</evidence>
<evidence type="ECO:0000256" key="6">
    <source>
        <dbReference type="ARBA" id="ARBA00023136"/>
    </source>
</evidence>
<evidence type="ECO:0000256" key="1">
    <source>
        <dbReference type="ARBA" id="ARBA00004651"/>
    </source>
</evidence>
<evidence type="ECO:0000256" key="7">
    <source>
        <dbReference type="SAM" id="Phobius"/>
    </source>
</evidence>
<evidence type="ECO:0000256" key="4">
    <source>
        <dbReference type="ARBA" id="ARBA00022692"/>
    </source>
</evidence>
<evidence type="ECO:0000256" key="5">
    <source>
        <dbReference type="ARBA" id="ARBA00022989"/>
    </source>
</evidence>
<feature type="transmembrane region" description="Helical" evidence="7">
    <location>
        <begin position="123"/>
        <end position="144"/>
    </location>
</feature>
<evidence type="ECO:0000256" key="3">
    <source>
        <dbReference type="ARBA" id="ARBA00022475"/>
    </source>
</evidence>
<dbReference type="KEGG" id="lga:LGAS_1274"/>
<feature type="transmembrane region" description="Helical" evidence="7">
    <location>
        <begin position="305"/>
        <end position="326"/>
    </location>
</feature>
<evidence type="ECO:0000313" key="9">
    <source>
        <dbReference type="EMBL" id="ABJ60637.1"/>
    </source>
</evidence>
<keyword evidence="3" id="KW-1003">Cell membrane</keyword>
<dbReference type="Gene3D" id="1.20.81.30">
    <property type="entry name" value="Type II secretion system (T2SS), domain F"/>
    <property type="match status" value="2"/>
</dbReference>
<comment type="similarity">
    <text evidence="2">Belongs to the GSP F family.</text>
</comment>
<dbReference type="Pfam" id="PF00482">
    <property type="entry name" value="T2SSF"/>
    <property type="match status" value="1"/>
</dbReference>
<dbReference type="AlphaFoldDB" id="A0A805ZYE3"/>
<gene>
    <name evidence="9" type="ordered locus">LGAS_1274</name>
</gene>
<reference evidence="9 10" key="1">
    <citation type="journal article" date="2006" name="Proc. Natl. Acad. Sci. U.S.A.">
        <title>Comparative genomics of the lactic acid bacteria.</title>
        <authorList>
            <person name="Makarova K."/>
            <person name="Slesarev A."/>
            <person name="Wolf Y."/>
            <person name="Sorokin A."/>
            <person name="Mirkin B."/>
            <person name="Koonin E."/>
            <person name="Pavlov A."/>
            <person name="Pavlova N."/>
            <person name="Karamychev V."/>
            <person name="Polouchine N."/>
            <person name="Shakhova V."/>
            <person name="Grigoriev I."/>
            <person name="Lou Y."/>
            <person name="Rohksar D."/>
            <person name="Lucas S."/>
            <person name="Huang K."/>
            <person name="Goodstein D.M."/>
            <person name="Hawkins T."/>
            <person name="Plengvidhya V."/>
            <person name="Welker D."/>
            <person name="Hughes J."/>
            <person name="Goh Y."/>
            <person name="Benson A."/>
            <person name="Baldwin K."/>
            <person name="Lee J.H."/>
            <person name="Diaz-Muniz I."/>
            <person name="Dosti B."/>
            <person name="Smeianov V."/>
            <person name="Wechter W."/>
            <person name="Barabote R."/>
            <person name="Lorca G."/>
            <person name="Altermann E."/>
            <person name="Barrangou R."/>
            <person name="Ganesan B."/>
            <person name="Xie Y."/>
            <person name="Rawsthorne H."/>
            <person name="Tamir D."/>
            <person name="Parker C."/>
            <person name="Breidt F."/>
            <person name="Broadbent J."/>
            <person name="Hutkins R."/>
            <person name="O'Sullivan D."/>
            <person name="Steele J."/>
            <person name="Unlu G."/>
            <person name="Saier M."/>
            <person name="Klaenhammer T."/>
            <person name="Richardson P."/>
            <person name="Kozyavkin S."/>
            <person name="Weimer B."/>
            <person name="Mills D."/>
        </authorList>
    </citation>
    <scope>NUCLEOTIDE SEQUENCE [LARGE SCALE GENOMIC DNA]</scope>
    <source>
        <strain evidence="10">ATCC 33323 / DSM 20243 / BCRC 14619 / CIP 102991 / JCM 1131 / KCTC 3163 / NCIMB 11718 / NCTC 13722 / AM63</strain>
    </source>
</reference>
<dbReference type="PANTHER" id="PTHR30012">
    <property type="entry name" value="GENERAL SECRETION PATHWAY PROTEIN"/>
    <property type="match status" value="1"/>
</dbReference>
<dbReference type="GO" id="GO:0005886">
    <property type="term" value="C:plasma membrane"/>
    <property type="evidence" value="ECO:0007669"/>
    <property type="project" value="UniProtKB-SubCell"/>
</dbReference>
<evidence type="ECO:0000256" key="2">
    <source>
        <dbReference type="ARBA" id="ARBA00005745"/>
    </source>
</evidence>
<name>A0A805ZYE3_LACGA</name>
<keyword evidence="6 7" id="KW-0472">Membrane</keyword>
<dbReference type="InterPro" id="IPR018076">
    <property type="entry name" value="T2SS_GspF_dom"/>
</dbReference>
<feature type="transmembrane region" description="Helical" evidence="7">
    <location>
        <begin position="156"/>
        <end position="180"/>
    </location>
</feature>
<proteinExistence type="inferred from homology"/>
<dbReference type="InterPro" id="IPR003004">
    <property type="entry name" value="GspF/PilC"/>
</dbReference>
<evidence type="ECO:0000313" key="10">
    <source>
        <dbReference type="Proteomes" id="UP000000664"/>
    </source>
</evidence>